<comment type="caution">
    <text evidence="1">The sequence shown here is derived from an EMBL/GenBank/DDBJ whole genome shotgun (WGS) entry which is preliminary data.</text>
</comment>
<organism evidence="1 2">
    <name type="scientific">Lipomyces tetrasporus</name>
    <dbReference type="NCBI Taxonomy" id="54092"/>
    <lineage>
        <taxon>Eukaryota</taxon>
        <taxon>Fungi</taxon>
        <taxon>Dikarya</taxon>
        <taxon>Ascomycota</taxon>
        <taxon>Saccharomycotina</taxon>
        <taxon>Lipomycetes</taxon>
        <taxon>Lipomycetales</taxon>
        <taxon>Lipomycetaceae</taxon>
        <taxon>Lipomyces</taxon>
    </lineage>
</organism>
<proteinExistence type="predicted"/>
<accession>A0AAD7QPC1</accession>
<reference evidence="1" key="1">
    <citation type="submission" date="2023-03" db="EMBL/GenBank/DDBJ databases">
        <title>Near-Complete genome sequence of Lipomyces tetrasporous NRRL Y-64009, an oleaginous yeast capable of growing on lignocellulosic hydrolysates.</title>
        <authorList>
            <consortium name="Lawrence Berkeley National Laboratory"/>
            <person name="Jagtap S.S."/>
            <person name="Liu J.-J."/>
            <person name="Walukiewicz H.E."/>
            <person name="Pangilinan J."/>
            <person name="Lipzen A."/>
            <person name="Ahrendt S."/>
            <person name="Koriabine M."/>
            <person name="Cobaugh K."/>
            <person name="Salamov A."/>
            <person name="Yoshinaga Y."/>
            <person name="Ng V."/>
            <person name="Daum C."/>
            <person name="Grigoriev I.V."/>
            <person name="Slininger P.J."/>
            <person name="Dien B.S."/>
            <person name="Jin Y.-S."/>
            <person name="Rao C.V."/>
        </authorList>
    </citation>
    <scope>NUCLEOTIDE SEQUENCE</scope>
    <source>
        <strain evidence="1">NRRL Y-64009</strain>
    </source>
</reference>
<name>A0AAD7QPC1_9ASCO</name>
<gene>
    <name evidence="1" type="ORF">POJ06DRAFT_255757</name>
</gene>
<keyword evidence="2" id="KW-1185">Reference proteome</keyword>
<dbReference type="AlphaFoldDB" id="A0AAD7QPC1"/>
<dbReference type="InterPro" id="IPR027417">
    <property type="entry name" value="P-loop_NTPase"/>
</dbReference>
<dbReference type="RefSeq" id="XP_056042469.1">
    <property type="nucleotide sequence ID" value="XM_056187926.1"/>
</dbReference>
<evidence type="ECO:0000313" key="1">
    <source>
        <dbReference type="EMBL" id="KAJ8099019.1"/>
    </source>
</evidence>
<sequence length="94" mass="9966">MTATSEHGPPPRRLLFIQMFGPPGSGKSTMASLLARSIGGVFLNHDITRTTVSRHVPDFNAAAQLAYDLGWLLAEEMLKQGGASSSIAPATTNK</sequence>
<evidence type="ECO:0000313" key="2">
    <source>
        <dbReference type="Proteomes" id="UP001217417"/>
    </source>
</evidence>
<dbReference type="EMBL" id="JARPMG010000007">
    <property type="protein sequence ID" value="KAJ8099019.1"/>
    <property type="molecule type" value="Genomic_DNA"/>
</dbReference>
<dbReference type="GeneID" id="80883092"/>
<protein>
    <submittedName>
        <fullName evidence="1">Uncharacterized protein</fullName>
    </submittedName>
</protein>
<dbReference type="Gene3D" id="3.40.50.300">
    <property type="entry name" value="P-loop containing nucleotide triphosphate hydrolases"/>
    <property type="match status" value="1"/>
</dbReference>
<dbReference type="Proteomes" id="UP001217417">
    <property type="component" value="Unassembled WGS sequence"/>
</dbReference>
<dbReference type="Pfam" id="PF13671">
    <property type="entry name" value="AAA_33"/>
    <property type="match status" value="1"/>
</dbReference>
<dbReference type="SUPFAM" id="SSF52540">
    <property type="entry name" value="P-loop containing nucleoside triphosphate hydrolases"/>
    <property type="match status" value="1"/>
</dbReference>